<proteinExistence type="predicted"/>
<dbReference type="PANTHER" id="PTHR22617:SF23">
    <property type="entry name" value="CHEMOTAXIS PROTEIN CHEW"/>
    <property type="match status" value="1"/>
</dbReference>
<comment type="caution">
    <text evidence="2">The sequence shown here is derived from an EMBL/GenBank/DDBJ whole genome shotgun (WGS) entry which is preliminary data.</text>
</comment>
<feature type="domain" description="CheW-like" evidence="1">
    <location>
        <begin position="17"/>
        <end position="157"/>
    </location>
</feature>
<evidence type="ECO:0000313" key="3">
    <source>
        <dbReference type="Proteomes" id="UP000616595"/>
    </source>
</evidence>
<accession>A0A923HZY6</accession>
<dbReference type="AlphaFoldDB" id="A0A923HZY6"/>
<sequence>MTDNSGQEDHIKEENQHGRYLTFHLGEEVFAVETKYVTEIVGMQLITSVPEAPAYIKGIVNLRGVIIPAIDGRLKFGIEPIDYDEKTSIIVISIDAVSFGLIVDDVEDMLTINDEEIAPPPSKITGFTNHYVKGFGKAEGKIQLLLDCKSLLKSAEMQVVEELFEEVV</sequence>
<dbReference type="InterPro" id="IPR002545">
    <property type="entry name" value="CheW-lke_dom"/>
</dbReference>
<evidence type="ECO:0000313" key="2">
    <source>
        <dbReference type="EMBL" id="MBC3889719.1"/>
    </source>
</evidence>
<organism evidence="2 3">
    <name type="scientific">Acetobacterium paludosum</name>
    <dbReference type="NCBI Taxonomy" id="52693"/>
    <lineage>
        <taxon>Bacteria</taxon>
        <taxon>Bacillati</taxon>
        <taxon>Bacillota</taxon>
        <taxon>Clostridia</taxon>
        <taxon>Eubacteriales</taxon>
        <taxon>Eubacteriaceae</taxon>
        <taxon>Acetobacterium</taxon>
    </lineage>
</organism>
<dbReference type="GO" id="GO:0005829">
    <property type="term" value="C:cytosol"/>
    <property type="evidence" value="ECO:0007669"/>
    <property type="project" value="TreeGrafter"/>
</dbReference>
<dbReference type="PANTHER" id="PTHR22617">
    <property type="entry name" value="CHEMOTAXIS SENSOR HISTIDINE KINASE-RELATED"/>
    <property type="match status" value="1"/>
</dbReference>
<evidence type="ECO:0000259" key="1">
    <source>
        <dbReference type="PROSITE" id="PS50851"/>
    </source>
</evidence>
<dbReference type="OrthoDB" id="9794382at2"/>
<dbReference type="InterPro" id="IPR036061">
    <property type="entry name" value="CheW-like_dom_sf"/>
</dbReference>
<name>A0A923HZY6_9FIRM</name>
<dbReference type="RefSeq" id="WP_148565943.1">
    <property type="nucleotide sequence ID" value="NZ_RXYA01000002.1"/>
</dbReference>
<dbReference type="Gene3D" id="2.30.30.40">
    <property type="entry name" value="SH3 Domains"/>
    <property type="match status" value="1"/>
</dbReference>
<dbReference type="SUPFAM" id="SSF50341">
    <property type="entry name" value="CheW-like"/>
    <property type="match status" value="1"/>
</dbReference>
<dbReference type="Gene3D" id="2.40.50.180">
    <property type="entry name" value="CheA-289, Domain 4"/>
    <property type="match status" value="1"/>
</dbReference>
<dbReference type="SMART" id="SM00260">
    <property type="entry name" value="CheW"/>
    <property type="match status" value="1"/>
</dbReference>
<reference evidence="2" key="2">
    <citation type="submission" date="2020-10" db="EMBL/GenBank/DDBJ databases">
        <title>Comparative genomics of the Acetobacterium genus.</title>
        <authorList>
            <person name="Marshall C."/>
            <person name="May H."/>
            <person name="Norman S."/>
        </authorList>
    </citation>
    <scope>NUCLEOTIDE SEQUENCE</scope>
    <source>
        <strain evidence="2">DER-2019</strain>
    </source>
</reference>
<dbReference type="Proteomes" id="UP000616595">
    <property type="component" value="Unassembled WGS sequence"/>
</dbReference>
<reference evidence="2" key="1">
    <citation type="submission" date="2019-10" db="EMBL/GenBank/DDBJ databases">
        <authorList>
            <person name="Ross D.E."/>
            <person name="Gulliver D."/>
        </authorList>
    </citation>
    <scope>NUCLEOTIDE SEQUENCE</scope>
    <source>
        <strain evidence="2">DER-2019</strain>
    </source>
</reference>
<dbReference type="Pfam" id="PF01584">
    <property type="entry name" value="CheW"/>
    <property type="match status" value="1"/>
</dbReference>
<dbReference type="PROSITE" id="PS50851">
    <property type="entry name" value="CHEW"/>
    <property type="match status" value="1"/>
</dbReference>
<keyword evidence="3" id="KW-1185">Reference proteome</keyword>
<dbReference type="InterPro" id="IPR039315">
    <property type="entry name" value="CheW"/>
</dbReference>
<protein>
    <submittedName>
        <fullName evidence="2">Chemotaxis protein CheW</fullName>
    </submittedName>
</protein>
<dbReference type="EMBL" id="WJBD01000023">
    <property type="protein sequence ID" value="MBC3889719.1"/>
    <property type="molecule type" value="Genomic_DNA"/>
</dbReference>
<dbReference type="GO" id="GO:0006935">
    <property type="term" value="P:chemotaxis"/>
    <property type="evidence" value="ECO:0007669"/>
    <property type="project" value="InterPro"/>
</dbReference>
<dbReference type="GO" id="GO:0007165">
    <property type="term" value="P:signal transduction"/>
    <property type="evidence" value="ECO:0007669"/>
    <property type="project" value="InterPro"/>
</dbReference>
<gene>
    <name evidence="2" type="ORF">GH810_15520</name>
</gene>